<evidence type="ECO:0000256" key="2">
    <source>
        <dbReference type="ARBA" id="ARBA00022475"/>
    </source>
</evidence>
<proteinExistence type="predicted"/>
<keyword evidence="3" id="KW-0336">GPI-anchor</keyword>
<evidence type="ECO:0000256" key="1">
    <source>
        <dbReference type="ARBA" id="ARBA00004609"/>
    </source>
</evidence>
<dbReference type="OrthoDB" id="2587363at2759"/>
<feature type="compositionally biased region" description="Low complexity" evidence="8">
    <location>
        <begin position="179"/>
        <end position="191"/>
    </location>
</feature>
<keyword evidence="4 10" id="KW-0732">Signal</keyword>
<evidence type="ECO:0000256" key="8">
    <source>
        <dbReference type="SAM" id="MobiDB-lite"/>
    </source>
</evidence>
<keyword evidence="5 9" id="KW-0472">Membrane</keyword>
<evidence type="ECO:0000259" key="11">
    <source>
        <dbReference type="Pfam" id="PF20238"/>
    </source>
</evidence>
<feature type="region of interest" description="Disordered" evidence="8">
    <location>
        <begin position="175"/>
        <end position="209"/>
    </location>
</feature>
<protein>
    <recommendedName>
        <fullName evidence="11">Copper acquisition factor BIM1-like domain-containing protein</fullName>
    </recommendedName>
</protein>
<gene>
    <name evidence="12" type="ORF">HII31_10258</name>
</gene>
<name>A0A8H6R9Q5_9PEZI</name>
<feature type="transmembrane region" description="Helical" evidence="9">
    <location>
        <begin position="214"/>
        <end position="237"/>
    </location>
</feature>
<reference evidence="12" key="1">
    <citation type="submission" date="2020-04" db="EMBL/GenBank/DDBJ databases">
        <title>Draft genome resource of the tomato pathogen Pseudocercospora fuligena.</title>
        <authorList>
            <person name="Zaccaron A."/>
        </authorList>
    </citation>
    <scope>NUCLEOTIDE SEQUENCE</scope>
    <source>
        <strain evidence="12">PF001</strain>
    </source>
</reference>
<comment type="subcellular location">
    <subcellularLocation>
        <location evidence="1">Cell membrane</location>
        <topology evidence="1">Lipid-anchor</topology>
        <topology evidence="1">GPI-anchor</topology>
    </subcellularLocation>
</comment>
<dbReference type="InterPro" id="IPR046530">
    <property type="entry name" value="BIM1-like_dom"/>
</dbReference>
<evidence type="ECO:0000256" key="7">
    <source>
        <dbReference type="ARBA" id="ARBA00023288"/>
    </source>
</evidence>
<feature type="chain" id="PRO_5034241120" description="Copper acquisition factor BIM1-like domain-containing protein" evidence="10">
    <location>
        <begin position="21"/>
        <end position="264"/>
    </location>
</feature>
<dbReference type="InterPro" id="IPR046936">
    <property type="entry name" value="BIM1-like"/>
</dbReference>
<keyword evidence="6" id="KW-0325">Glycoprotein</keyword>
<evidence type="ECO:0000256" key="3">
    <source>
        <dbReference type="ARBA" id="ARBA00022622"/>
    </source>
</evidence>
<evidence type="ECO:0000256" key="5">
    <source>
        <dbReference type="ARBA" id="ARBA00023136"/>
    </source>
</evidence>
<evidence type="ECO:0000256" key="10">
    <source>
        <dbReference type="SAM" id="SignalP"/>
    </source>
</evidence>
<evidence type="ECO:0000256" key="9">
    <source>
        <dbReference type="SAM" id="Phobius"/>
    </source>
</evidence>
<keyword evidence="2" id="KW-1003">Cell membrane</keyword>
<evidence type="ECO:0000256" key="6">
    <source>
        <dbReference type="ARBA" id="ARBA00023180"/>
    </source>
</evidence>
<dbReference type="Pfam" id="PF20238">
    <property type="entry name" value="BIM1-like_dom"/>
    <property type="match status" value="1"/>
</dbReference>
<dbReference type="PANTHER" id="PTHR34992">
    <property type="entry name" value="HYPHAL ANASTAMOSIS-7 PROTEIN"/>
    <property type="match status" value="1"/>
</dbReference>
<dbReference type="EMBL" id="JABCIY010000209">
    <property type="protein sequence ID" value="KAF7188596.1"/>
    <property type="molecule type" value="Genomic_DNA"/>
</dbReference>
<evidence type="ECO:0000256" key="4">
    <source>
        <dbReference type="ARBA" id="ARBA00022729"/>
    </source>
</evidence>
<keyword evidence="13" id="KW-1185">Reference proteome</keyword>
<accession>A0A8H6R9Q5</accession>
<keyword evidence="9" id="KW-1133">Transmembrane helix</keyword>
<dbReference type="GO" id="GO:0005886">
    <property type="term" value="C:plasma membrane"/>
    <property type="evidence" value="ECO:0007669"/>
    <property type="project" value="UniProtKB-SubCell"/>
</dbReference>
<dbReference type="PANTHER" id="PTHR34992:SF5">
    <property type="entry name" value="ANCHORED PROTEIN, PUTATIVE (AFU_ORTHOLOGUE AFUA_6G02800)-RELATED"/>
    <property type="match status" value="1"/>
</dbReference>
<dbReference type="Proteomes" id="UP000660729">
    <property type="component" value="Unassembled WGS sequence"/>
</dbReference>
<dbReference type="AlphaFoldDB" id="A0A8H6R9Q5"/>
<feature type="signal peptide" evidence="10">
    <location>
        <begin position="1"/>
        <end position="20"/>
    </location>
</feature>
<sequence length="264" mass="27841">MLSTTTVAVVLLSGIAAAQSEDTTHSREMGPAAFMWPPDRPWSAEADNIPPCGSSSGVGNRTEFPLANGRLALVTQNETSGQHIGVSYLDNPTKIDDFEIFYRPTQLDPVLDVGHTCILAPNPPTNVTAGSNATFMFFYMEDGGAETSPFWACTDITYVDTAAFDESIPCFNATRENPDVSTDGSVSVTTTAPDGSNPHPELENDGDDGLSGGAIAGAVIGSLAGAALILAGAFFLWRRSRKSKAAVQPSMQQVEKAMSDKSSQ</sequence>
<keyword evidence="7" id="KW-0449">Lipoprotein</keyword>
<feature type="domain" description="Copper acquisition factor BIM1-like" evidence="11">
    <location>
        <begin position="29"/>
        <end position="174"/>
    </location>
</feature>
<dbReference type="CDD" id="cd21176">
    <property type="entry name" value="LPMO_auxiliary-like"/>
    <property type="match status" value="1"/>
</dbReference>
<evidence type="ECO:0000313" key="13">
    <source>
        <dbReference type="Proteomes" id="UP000660729"/>
    </source>
</evidence>
<keyword evidence="9" id="KW-0812">Transmembrane</keyword>
<comment type="caution">
    <text evidence="12">The sequence shown here is derived from an EMBL/GenBank/DDBJ whole genome shotgun (WGS) entry which is preliminary data.</text>
</comment>
<evidence type="ECO:0000313" key="12">
    <source>
        <dbReference type="EMBL" id="KAF7188596.1"/>
    </source>
</evidence>
<organism evidence="12 13">
    <name type="scientific">Pseudocercospora fuligena</name>
    <dbReference type="NCBI Taxonomy" id="685502"/>
    <lineage>
        <taxon>Eukaryota</taxon>
        <taxon>Fungi</taxon>
        <taxon>Dikarya</taxon>
        <taxon>Ascomycota</taxon>
        <taxon>Pezizomycotina</taxon>
        <taxon>Dothideomycetes</taxon>
        <taxon>Dothideomycetidae</taxon>
        <taxon>Mycosphaerellales</taxon>
        <taxon>Mycosphaerellaceae</taxon>
        <taxon>Pseudocercospora</taxon>
    </lineage>
</organism>
<dbReference type="GO" id="GO:0098552">
    <property type="term" value="C:side of membrane"/>
    <property type="evidence" value="ECO:0007669"/>
    <property type="project" value="UniProtKB-KW"/>
</dbReference>